<evidence type="ECO:0000313" key="2">
    <source>
        <dbReference type="EMBL" id="PMD60242.1"/>
    </source>
</evidence>
<dbReference type="AlphaFoldDB" id="A0A2J6TB89"/>
<dbReference type="OrthoDB" id="10520329at2759"/>
<dbReference type="Proteomes" id="UP000235371">
    <property type="component" value="Unassembled WGS sequence"/>
</dbReference>
<reference evidence="2 3" key="1">
    <citation type="submission" date="2016-04" db="EMBL/GenBank/DDBJ databases">
        <title>A degradative enzymes factory behind the ericoid mycorrhizal symbiosis.</title>
        <authorList>
            <consortium name="DOE Joint Genome Institute"/>
            <person name="Martino E."/>
            <person name="Morin E."/>
            <person name="Grelet G."/>
            <person name="Kuo A."/>
            <person name="Kohler A."/>
            <person name="Daghino S."/>
            <person name="Barry K."/>
            <person name="Choi C."/>
            <person name="Cichocki N."/>
            <person name="Clum A."/>
            <person name="Copeland A."/>
            <person name="Hainaut M."/>
            <person name="Haridas S."/>
            <person name="Labutti K."/>
            <person name="Lindquist E."/>
            <person name="Lipzen A."/>
            <person name="Khouja H.-R."/>
            <person name="Murat C."/>
            <person name="Ohm R."/>
            <person name="Olson A."/>
            <person name="Spatafora J."/>
            <person name="Veneault-Fourrey C."/>
            <person name="Henrissat B."/>
            <person name="Grigoriev I."/>
            <person name="Martin F."/>
            <person name="Perotto S."/>
        </authorList>
    </citation>
    <scope>NUCLEOTIDE SEQUENCE [LARGE SCALE GENOMIC DNA]</scope>
    <source>
        <strain evidence="2 3">E</strain>
    </source>
</reference>
<dbReference type="RefSeq" id="XP_024737146.1">
    <property type="nucleotide sequence ID" value="XM_024886829.1"/>
</dbReference>
<accession>A0A2J6TB89</accession>
<feature type="region of interest" description="Disordered" evidence="1">
    <location>
        <begin position="1"/>
        <end position="21"/>
    </location>
</feature>
<gene>
    <name evidence="2" type="ORF">K444DRAFT_663407</name>
</gene>
<evidence type="ECO:0000313" key="3">
    <source>
        <dbReference type="Proteomes" id="UP000235371"/>
    </source>
</evidence>
<proteinExistence type="predicted"/>
<evidence type="ECO:0000256" key="1">
    <source>
        <dbReference type="SAM" id="MobiDB-lite"/>
    </source>
</evidence>
<dbReference type="EMBL" id="KZ613791">
    <property type="protein sequence ID" value="PMD60242.1"/>
    <property type="molecule type" value="Genomic_DNA"/>
</dbReference>
<feature type="compositionally biased region" description="Polar residues" evidence="1">
    <location>
        <begin position="168"/>
        <end position="193"/>
    </location>
</feature>
<sequence length="356" mass="38933">MPRRERKQGWAGVSKLTPTPVRGRLNSAEWPVHVIGNVTFHWNHKPRSRTDEERTAASLAAYIANPNDRPGIPANFKNYQPVWGIVKRGPHTTDSSTSATPDEYLHTTVKFSNQEDRDNYRGYTVHIYNDINWKYDPSKCCSWGERTPDQHQDQRVYYKRTEYPKTKYTSLPANNSIQPGASGPYSSGSDNQGTTYSSAPYSYPSASTSQDMTCSSAPTSGSYLSVPGNQGATYSSAPYLYPSGSDNQGTTYSSAPTSSSYLSASGNQGATYSSAPYLYPSGSDNQGTTYSSAPTSSSYLSASGNQGATYYSAPYLYPSASTSQDMTCSLKIVVEEPRAGGYWFCTNSDVDGAHYR</sequence>
<dbReference type="InParanoid" id="A0A2J6TB89"/>
<dbReference type="GeneID" id="36594906"/>
<keyword evidence="3" id="KW-1185">Reference proteome</keyword>
<name>A0A2J6TB89_9HELO</name>
<organism evidence="2 3">
    <name type="scientific">Hyaloscypha bicolor E</name>
    <dbReference type="NCBI Taxonomy" id="1095630"/>
    <lineage>
        <taxon>Eukaryota</taxon>
        <taxon>Fungi</taxon>
        <taxon>Dikarya</taxon>
        <taxon>Ascomycota</taxon>
        <taxon>Pezizomycotina</taxon>
        <taxon>Leotiomycetes</taxon>
        <taxon>Helotiales</taxon>
        <taxon>Hyaloscyphaceae</taxon>
        <taxon>Hyaloscypha</taxon>
        <taxon>Hyaloscypha bicolor</taxon>
    </lineage>
</organism>
<protein>
    <submittedName>
        <fullName evidence="2">Uncharacterized protein</fullName>
    </submittedName>
</protein>
<feature type="region of interest" description="Disordered" evidence="1">
    <location>
        <begin position="168"/>
        <end position="202"/>
    </location>
</feature>